<feature type="compositionally biased region" description="Basic and acidic residues" evidence="6">
    <location>
        <begin position="300"/>
        <end position="312"/>
    </location>
</feature>
<keyword evidence="2" id="KW-0805">Transcription regulation</keyword>
<dbReference type="InterPro" id="IPR035979">
    <property type="entry name" value="RBD_domain_sf"/>
</dbReference>
<sequence>MGRDRCCEKVGLKRGRWTAEEDELLRRYIEANGEGSWRSLPKNAGLLRCGKSCRLRWVNYLRSDLKRGNISPKKKKSSSTFMPPWATGRTDNEIKNYWNSHLSRKIYKLRHPNPHFVPPPAAAKAKRITRRCGTGSSRSAMKNNKNRKIMVSTPKPRPSVPMPTTPTSEKEGCHVPESSLIEEVMAEEREVKSLVLGKERESGAEMGNWGSGEPWDCDEGSRGNVDWLVISSPGIPWEWDWRYSRNAIASRSIVAHRQINSSSRSVHSPAVEDEAFAELGPEISDCSTKHIKLVTEKPDHRLKTDPSGREFAGRPPSSHTRPRIKDIVANIGGASPTSNSKLGGHSHSFTVTDDTKKVSDIEKPNYVFIKKIRGTVGLSELVEAISVFGKVCGASFVTARNGLGCCKIEFEDVDSSRRAISVGKIEVGSQVFPVHACGAVDVVAIRITNINEETSDYKIHSRCKSVGNFVGLARRSKDVVDAFYNVRNEKIHLDKLQRLDNSVIDLNRWSAHLLTDKSKSSEVSEHEEARHKLGVQIFECFTKLKRQISMKKVYLEDLQDLHTSIVHIESRPPAPDLSGSK</sequence>
<feature type="region of interest" description="Disordered" evidence="6">
    <location>
        <begin position="117"/>
        <end position="174"/>
    </location>
</feature>
<evidence type="ECO:0000256" key="2">
    <source>
        <dbReference type="ARBA" id="ARBA00023015"/>
    </source>
</evidence>
<dbReference type="PROSITE" id="PS51294">
    <property type="entry name" value="HTH_MYB"/>
    <property type="match status" value="2"/>
</dbReference>
<dbReference type="CDD" id="cd00590">
    <property type="entry name" value="RRM_SF"/>
    <property type="match status" value="1"/>
</dbReference>
<evidence type="ECO:0000256" key="6">
    <source>
        <dbReference type="SAM" id="MobiDB-lite"/>
    </source>
</evidence>
<evidence type="ECO:0000256" key="3">
    <source>
        <dbReference type="ARBA" id="ARBA00023125"/>
    </source>
</evidence>
<reference evidence="9" key="1">
    <citation type="submission" date="2020-06" db="EMBL/GenBank/DDBJ databases">
        <authorList>
            <person name="Li T."/>
            <person name="Hu X."/>
            <person name="Zhang T."/>
            <person name="Song X."/>
            <person name="Zhang H."/>
            <person name="Dai N."/>
            <person name="Sheng W."/>
            <person name="Hou X."/>
            <person name="Wei L."/>
        </authorList>
    </citation>
    <scope>NUCLEOTIDE SEQUENCE</scope>
    <source>
        <strain evidence="9">KEN8</strain>
        <tissue evidence="9">Leaf</tissue>
    </source>
</reference>
<dbReference type="EMBL" id="JACGWM010000002">
    <property type="protein sequence ID" value="KAL0389693.1"/>
    <property type="molecule type" value="Genomic_DNA"/>
</dbReference>
<evidence type="ECO:0000259" key="7">
    <source>
        <dbReference type="PROSITE" id="PS50090"/>
    </source>
</evidence>
<gene>
    <name evidence="9" type="ORF">Scaly_0326400</name>
</gene>
<dbReference type="SMART" id="SM00717">
    <property type="entry name" value="SANT"/>
    <property type="match status" value="1"/>
</dbReference>
<comment type="caution">
    <text evidence="9">The sequence shown here is derived from an EMBL/GenBank/DDBJ whole genome shotgun (WGS) entry which is preliminary data.</text>
</comment>
<dbReference type="Gene3D" id="1.10.10.60">
    <property type="entry name" value="Homeodomain-like"/>
    <property type="match status" value="2"/>
</dbReference>
<protein>
    <submittedName>
        <fullName evidence="9">Transcription factor</fullName>
    </submittedName>
</protein>
<evidence type="ECO:0000256" key="1">
    <source>
        <dbReference type="ARBA" id="ARBA00004123"/>
    </source>
</evidence>
<keyword evidence="5" id="KW-0539">Nucleus</keyword>
<dbReference type="FunFam" id="1.10.10.60:FF:000121">
    <property type="entry name" value="Myb transcription factor"/>
    <property type="match status" value="1"/>
</dbReference>
<feature type="region of interest" description="Disordered" evidence="6">
    <location>
        <begin position="300"/>
        <end position="323"/>
    </location>
</feature>
<feature type="domain" description="HTH myb-type" evidence="8">
    <location>
        <begin position="88"/>
        <end position="106"/>
    </location>
</feature>
<dbReference type="AlphaFoldDB" id="A0AAW2SBC0"/>
<evidence type="ECO:0000259" key="8">
    <source>
        <dbReference type="PROSITE" id="PS51294"/>
    </source>
</evidence>
<feature type="compositionally biased region" description="Polar residues" evidence="6">
    <location>
        <begin position="134"/>
        <end position="143"/>
    </location>
</feature>
<evidence type="ECO:0000256" key="4">
    <source>
        <dbReference type="ARBA" id="ARBA00023163"/>
    </source>
</evidence>
<proteinExistence type="predicted"/>
<dbReference type="SUPFAM" id="SSF54928">
    <property type="entry name" value="RNA-binding domain, RBD"/>
    <property type="match status" value="1"/>
</dbReference>
<dbReference type="GO" id="GO:0003677">
    <property type="term" value="F:DNA binding"/>
    <property type="evidence" value="ECO:0007669"/>
    <property type="project" value="UniProtKB-KW"/>
</dbReference>
<dbReference type="PANTHER" id="PTHR47999:SF6">
    <property type="entry name" value="MYB-RELATED PROTEIN P"/>
    <property type="match status" value="1"/>
</dbReference>
<evidence type="ECO:0000313" key="9">
    <source>
        <dbReference type="EMBL" id="KAL0389693.1"/>
    </source>
</evidence>
<dbReference type="Pfam" id="PF00249">
    <property type="entry name" value="Myb_DNA-binding"/>
    <property type="match status" value="1"/>
</dbReference>
<dbReference type="PROSITE" id="PS50090">
    <property type="entry name" value="MYB_LIKE"/>
    <property type="match status" value="1"/>
</dbReference>
<reference evidence="9" key="2">
    <citation type="journal article" date="2024" name="Plant">
        <title>Genomic evolution and insights into agronomic trait innovations of Sesamum species.</title>
        <authorList>
            <person name="Miao H."/>
            <person name="Wang L."/>
            <person name="Qu L."/>
            <person name="Liu H."/>
            <person name="Sun Y."/>
            <person name="Le M."/>
            <person name="Wang Q."/>
            <person name="Wei S."/>
            <person name="Zheng Y."/>
            <person name="Lin W."/>
            <person name="Duan Y."/>
            <person name="Cao H."/>
            <person name="Xiong S."/>
            <person name="Wang X."/>
            <person name="Wei L."/>
            <person name="Li C."/>
            <person name="Ma Q."/>
            <person name="Ju M."/>
            <person name="Zhao R."/>
            <person name="Li G."/>
            <person name="Mu C."/>
            <person name="Tian Q."/>
            <person name="Mei H."/>
            <person name="Zhang T."/>
            <person name="Gao T."/>
            <person name="Zhang H."/>
        </authorList>
    </citation>
    <scope>NUCLEOTIDE SEQUENCE</scope>
    <source>
        <strain evidence="9">KEN8</strain>
    </source>
</reference>
<dbReference type="GO" id="GO:0005634">
    <property type="term" value="C:nucleus"/>
    <property type="evidence" value="ECO:0007669"/>
    <property type="project" value="UniProtKB-SubCell"/>
</dbReference>
<feature type="domain" description="Myb-like" evidence="7">
    <location>
        <begin position="9"/>
        <end position="61"/>
    </location>
</feature>
<accession>A0AAW2SBC0</accession>
<dbReference type="InterPro" id="IPR015495">
    <property type="entry name" value="Myb_TF_plants"/>
</dbReference>
<dbReference type="InterPro" id="IPR001005">
    <property type="entry name" value="SANT/Myb"/>
</dbReference>
<feature type="domain" description="HTH myb-type" evidence="8">
    <location>
        <begin position="9"/>
        <end position="65"/>
    </location>
</feature>
<organism evidence="9">
    <name type="scientific">Sesamum calycinum</name>
    <dbReference type="NCBI Taxonomy" id="2727403"/>
    <lineage>
        <taxon>Eukaryota</taxon>
        <taxon>Viridiplantae</taxon>
        <taxon>Streptophyta</taxon>
        <taxon>Embryophyta</taxon>
        <taxon>Tracheophyta</taxon>
        <taxon>Spermatophyta</taxon>
        <taxon>Magnoliopsida</taxon>
        <taxon>eudicotyledons</taxon>
        <taxon>Gunneridae</taxon>
        <taxon>Pentapetalae</taxon>
        <taxon>asterids</taxon>
        <taxon>lamiids</taxon>
        <taxon>Lamiales</taxon>
        <taxon>Pedaliaceae</taxon>
        <taxon>Sesamum</taxon>
    </lineage>
</organism>
<evidence type="ECO:0000256" key="5">
    <source>
        <dbReference type="ARBA" id="ARBA00023242"/>
    </source>
</evidence>
<dbReference type="PANTHER" id="PTHR47999">
    <property type="entry name" value="TRANSCRIPTION FACTOR MYB8-RELATED-RELATED"/>
    <property type="match status" value="1"/>
</dbReference>
<dbReference type="InterPro" id="IPR009057">
    <property type="entry name" value="Homeodomain-like_sf"/>
</dbReference>
<dbReference type="CDD" id="cd00167">
    <property type="entry name" value="SANT"/>
    <property type="match status" value="1"/>
</dbReference>
<name>A0AAW2SBC0_9LAMI</name>
<keyword evidence="4" id="KW-0804">Transcription</keyword>
<comment type="subcellular location">
    <subcellularLocation>
        <location evidence="1">Nucleus</location>
    </subcellularLocation>
</comment>
<dbReference type="InterPro" id="IPR017930">
    <property type="entry name" value="Myb_dom"/>
</dbReference>
<keyword evidence="3" id="KW-0238">DNA-binding</keyword>
<feature type="compositionally biased region" description="Pro residues" evidence="6">
    <location>
        <begin position="155"/>
        <end position="164"/>
    </location>
</feature>
<dbReference type="SUPFAM" id="SSF46689">
    <property type="entry name" value="Homeodomain-like"/>
    <property type="match status" value="1"/>
</dbReference>